<gene>
    <name evidence="1" type="ORF">PHYBLDRAFT_140882</name>
</gene>
<evidence type="ECO:0000313" key="1">
    <source>
        <dbReference type="EMBL" id="OAD78828.1"/>
    </source>
</evidence>
<dbReference type="Proteomes" id="UP000077315">
    <property type="component" value="Unassembled WGS sequence"/>
</dbReference>
<dbReference type="AlphaFoldDB" id="A0A167PZQ4"/>
<protein>
    <submittedName>
        <fullName evidence="1">Uncharacterized protein</fullName>
    </submittedName>
</protein>
<dbReference type="EMBL" id="KV440973">
    <property type="protein sequence ID" value="OAD78828.1"/>
    <property type="molecule type" value="Genomic_DNA"/>
</dbReference>
<name>A0A167PZQ4_PHYB8</name>
<accession>A0A167PZQ4</accession>
<dbReference type="InParanoid" id="A0A167PZQ4"/>
<evidence type="ECO:0000313" key="2">
    <source>
        <dbReference type="Proteomes" id="UP000077315"/>
    </source>
</evidence>
<dbReference type="OrthoDB" id="2289822at2759"/>
<keyword evidence="2" id="KW-1185">Reference proteome</keyword>
<sequence length="174" mass="19846">MGPLFFTFDKMHGLCHGIGKQKLAWQWQQQEKQFQQHFIALEEMYPSTVKLQSWNIYLKDLHQKDKIEITVFTINQNLLQHYPNIIGAFGSSRAYSTRSVERAIGKYSCTIKSNLAIGMNAGNIIVWLARIRQLLTDSEGGKQRGVVLQYEDMSAGWPITSKGECADADSNIKF</sequence>
<dbReference type="RefSeq" id="XP_018296868.1">
    <property type="nucleotide sequence ID" value="XM_018430472.1"/>
</dbReference>
<organism evidence="1 2">
    <name type="scientific">Phycomyces blakesleeanus (strain ATCC 8743b / DSM 1359 / FGSC 10004 / NBRC 33097 / NRRL 1555)</name>
    <dbReference type="NCBI Taxonomy" id="763407"/>
    <lineage>
        <taxon>Eukaryota</taxon>
        <taxon>Fungi</taxon>
        <taxon>Fungi incertae sedis</taxon>
        <taxon>Mucoromycota</taxon>
        <taxon>Mucoromycotina</taxon>
        <taxon>Mucoromycetes</taxon>
        <taxon>Mucorales</taxon>
        <taxon>Phycomycetaceae</taxon>
        <taxon>Phycomyces</taxon>
    </lineage>
</organism>
<dbReference type="VEuPathDB" id="FungiDB:PHYBLDRAFT_140882"/>
<proteinExistence type="predicted"/>
<dbReference type="GeneID" id="28991378"/>
<reference evidence="2" key="1">
    <citation type="submission" date="2015-06" db="EMBL/GenBank/DDBJ databases">
        <title>Expansion of signal transduction pathways in fungi by whole-genome duplication.</title>
        <authorList>
            <consortium name="DOE Joint Genome Institute"/>
            <person name="Corrochano L.M."/>
            <person name="Kuo A."/>
            <person name="Marcet-Houben M."/>
            <person name="Polaino S."/>
            <person name="Salamov A."/>
            <person name="Villalobos J.M."/>
            <person name="Alvarez M.I."/>
            <person name="Avalos J."/>
            <person name="Benito E.P."/>
            <person name="Benoit I."/>
            <person name="Burger G."/>
            <person name="Camino L.P."/>
            <person name="Canovas D."/>
            <person name="Cerda-Olmedo E."/>
            <person name="Cheng J.-F."/>
            <person name="Dominguez A."/>
            <person name="Elias M."/>
            <person name="Eslava A.P."/>
            <person name="Glaser F."/>
            <person name="Grimwood J."/>
            <person name="Gutierrez G."/>
            <person name="Heitman J."/>
            <person name="Henrissat B."/>
            <person name="Iturriaga E.A."/>
            <person name="Lang B.F."/>
            <person name="Lavin J.L."/>
            <person name="Lee S."/>
            <person name="Li W."/>
            <person name="Lindquist E."/>
            <person name="Lopez-Garcia S."/>
            <person name="Luque E.M."/>
            <person name="Marcos A.T."/>
            <person name="Martin J."/>
            <person name="McCluskey K."/>
            <person name="Medina H.R."/>
            <person name="Miralles-Duran A."/>
            <person name="Miyazaki A."/>
            <person name="Munoz-Torres E."/>
            <person name="Oguiza J.A."/>
            <person name="Ohm R."/>
            <person name="Olmedo M."/>
            <person name="Orejas M."/>
            <person name="Ortiz-Castellanos L."/>
            <person name="Pisabarro A.G."/>
            <person name="Rodriguez-Romero J."/>
            <person name="Ruiz-Herrera J."/>
            <person name="Ruiz-Vazquez R."/>
            <person name="Sanz C."/>
            <person name="Schackwitz W."/>
            <person name="Schmutz J."/>
            <person name="Shahriari M."/>
            <person name="Shelest E."/>
            <person name="Silva-Franco F."/>
            <person name="Soanes D."/>
            <person name="Syed K."/>
            <person name="Tagua V.G."/>
            <person name="Talbot N.J."/>
            <person name="Thon M."/>
            <person name="De vries R.P."/>
            <person name="Wiebenga A."/>
            <person name="Yadav J.S."/>
            <person name="Braun E.L."/>
            <person name="Baker S."/>
            <person name="Garre V."/>
            <person name="Horwitz B."/>
            <person name="Torres-Martinez S."/>
            <person name="Idnurm A."/>
            <person name="Herrera-Estrella A."/>
            <person name="Gabaldon T."/>
            <person name="Grigoriev I.V."/>
        </authorList>
    </citation>
    <scope>NUCLEOTIDE SEQUENCE [LARGE SCALE GENOMIC DNA]</scope>
    <source>
        <strain evidence="2">NRRL 1555(-)</strain>
    </source>
</reference>